<feature type="region of interest" description="Disordered" evidence="1">
    <location>
        <begin position="582"/>
        <end position="626"/>
    </location>
</feature>
<dbReference type="PANTHER" id="PTHR35317:SF23">
    <property type="entry name" value="OS04G0629600 PROTEIN"/>
    <property type="match status" value="1"/>
</dbReference>
<dbReference type="PANTHER" id="PTHR35317">
    <property type="entry name" value="OS04G0629600 PROTEIN"/>
    <property type="match status" value="1"/>
</dbReference>
<dbReference type="GO" id="GO:0003676">
    <property type="term" value="F:nucleic acid binding"/>
    <property type="evidence" value="ECO:0007669"/>
    <property type="project" value="InterPro"/>
</dbReference>
<evidence type="ECO:0000256" key="1">
    <source>
        <dbReference type="SAM" id="MobiDB-lite"/>
    </source>
</evidence>
<feature type="compositionally biased region" description="Basic and acidic residues" evidence="1">
    <location>
        <begin position="222"/>
        <end position="243"/>
    </location>
</feature>
<keyword evidence="3" id="KW-1185">Reference proteome</keyword>
<dbReference type="Proteomes" id="UP001231189">
    <property type="component" value="Unassembled WGS sequence"/>
</dbReference>
<feature type="region of interest" description="Disordered" evidence="1">
    <location>
        <begin position="209"/>
        <end position="371"/>
    </location>
</feature>
<dbReference type="Pfam" id="PF14223">
    <property type="entry name" value="Retrotran_gag_2"/>
    <property type="match status" value="1"/>
</dbReference>
<proteinExistence type="predicted"/>
<organism evidence="2 3">
    <name type="scientific">Lolium multiflorum</name>
    <name type="common">Italian ryegrass</name>
    <name type="synonym">Lolium perenne subsp. multiflorum</name>
    <dbReference type="NCBI Taxonomy" id="4521"/>
    <lineage>
        <taxon>Eukaryota</taxon>
        <taxon>Viridiplantae</taxon>
        <taxon>Streptophyta</taxon>
        <taxon>Embryophyta</taxon>
        <taxon>Tracheophyta</taxon>
        <taxon>Spermatophyta</taxon>
        <taxon>Magnoliopsida</taxon>
        <taxon>Liliopsida</taxon>
        <taxon>Poales</taxon>
        <taxon>Poaceae</taxon>
        <taxon>BOP clade</taxon>
        <taxon>Pooideae</taxon>
        <taxon>Poodae</taxon>
        <taxon>Poeae</taxon>
        <taxon>Poeae Chloroplast Group 2 (Poeae type)</taxon>
        <taxon>Loliodinae</taxon>
        <taxon>Loliinae</taxon>
        <taxon>Lolium</taxon>
    </lineage>
</organism>
<dbReference type="InterPro" id="IPR036875">
    <property type="entry name" value="Znf_CCHC_sf"/>
</dbReference>
<sequence length="671" mass="74759">MTPQEQAEMRAYFANLDDQIAKMTTQDKAECKSYFKHLESKSDTPHELSCSDIDDAIAMEMRDSTICEMSDSTICEMSDSTIGEMSDSTICEMSESTIHELECLHLEDMSDTPSPMDDETPIMEKKMYMVHEDDAITPCLIEDEHGGHMEPTSSPTPTSNESDYKGLLTSEATFKRWCHLPPLHIHEDLSSRTTLLQVGGDDAARPSVFTASCASSPRRHAKELDDKYGEKRGCHGDRGRKADVTSLEEKEEEELEAQAGTALQAPPRRHCRLPTPPAAEVVTKRKKGTEKGRRHPCRPPPTGELRDGPSASAEAPCQGTAASPLGSGALTRKGNTRTGERTGYGAAISPRDGPSRRPPSSPSSGNPMSFISAIEPLNGGNYGSWREKVEMGLALLDLDLALIEACPIEPKDPVRGDKESEDDFNKRVLDHGPKRMKYDLDRAKWDSSNRKCLMVIKSSILEAIRGAIPQCDTASEYLKKVESQFTGSSKAYASTLIRKLVTTKYTGGGVRDHILRMSHMSSKLKSMEMELPEQFVIHLIFASLPKEFETFAVNYNAQPEKWAIEKMIAMCVQEEERIKGQSGDSVNYLSPTKKRNFQSSKPQGKPQWNPPPTKPHGKAQDHQPHEEVAKDTCKWCKEKGHYQKDCVAFLKHLCKKGIPYETDPAKRRKMH</sequence>
<protein>
    <submittedName>
        <fullName evidence="2">Uncharacterized protein</fullName>
    </submittedName>
</protein>
<reference evidence="2" key="1">
    <citation type="submission" date="2023-07" db="EMBL/GenBank/DDBJ databases">
        <title>A chromosome-level genome assembly of Lolium multiflorum.</title>
        <authorList>
            <person name="Chen Y."/>
            <person name="Copetti D."/>
            <person name="Kolliker R."/>
            <person name="Studer B."/>
        </authorList>
    </citation>
    <scope>NUCLEOTIDE SEQUENCE</scope>
    <source>
        <strain evidence="2">02402/16</strain>
        <tissue evidence="2">Leaf</tissue>
    </source>
</reference>
<dbReference type="EMBL" id="JAUUTY010000004">
    <property type="protein sequence ID" value="KAK1651134.1"/>
    <property type="molecule type" value="Genomic_DNA"/>
</dbReference>
<feature type="region of interest" description="Disordered" evidence="1">
    <location>
        <begin position="143"/>
        <end position="164"/>
    </location>
</feature>
<gene>
    <name evidence="2" type="ORF">QYE76_068939</name>
</gene>
<dbReference type="SUPFAM" id="SSF57756">
    <property type="entry name" value="Retrovirus zinc finger-like domains"/>
    <property type="match status" value="1"/>
</dbReference>
<accession>A0AAD8SFS8</accession>
<comment type="caution">
    <text evidence="2">The sequence shown here is derived from an EMBL/GenBank/DDBJ whole genome shotgun (WGS) entry which is preliminary data.</text>
</comment>
<dbReference type="AlphaFoldDB" id="A0AAD8SFS8"/>
<feature type="compositionally biased region" description="Basic residues" evidence="1">
    <location>
        <begin position="284"/>
        <end position="297"/>
    </location>
</feature>
<evidence type="ECO:0000313" key="2">
    <source>
        <dbReference type="EMBL" id="KAK1651134.1"/>
    </source>
</evidence>
<dbReference type="GO" id="GO:0008270">
    <property type="term" value="F:zinc ion binding"/>
    <property type="evidence" value="ECO:0007669"/>
    <property type="project" value="InterPro"/>
</dbReference>
<name>A0AAD8SFS8_LOLMU</name>
<evidence type="ECO:0000313" key="3">
    <source>
        <dbReference type="Proteomes" id="UP001231189"/>
    </source>
</evidence>